<proteinExistence type="predicted"/>
<feature type="transmembrane region" description="Helical" evidence="1">
    <location>
        <begin position="412"/>
        <end position="436"/>
    </location>
</feature>
<protein>
    <submittedName>
        <fullName evidence="2">Uncharacterized protein</fullName>
    </submittedName>
</protein>
<dbReference type="PANTHER" id="PTHR31170:SF18">
    <property type="entry name" value="(WILD MALAYSIAN BANANA) HYPOTHETICAL PROTEIN"/>
    <property type="match status" value="1"/>
</dbReference>
<sequence length="445" mass="50682">MAEEFRKDSVFVNLESALSQIEANSSIASEKWKKRSIYKVPQSIKALNQKAYKPQVVSFGPYHHGTEQVKPMEEHKHRAFHNFIRSSGKPIKAYVEALFLVAEDLMEAYSCLDEYTEWRDKNKFLQLMFLDGCFMLEVLRANNAISAPQSMYGNYDVNDPIFSYHGKVYLVPHIQKDMLMLENQLPMLLLEKLITVEGKVKEVSLLAYLNETILKFFSPSLHIEKMQDKPLHVLDLYRKSQLQGDPPRRIRPPNPTNEPVHIDLSALQLHEAGIQFKASNTHSYKDISFQGGVLAIPTLTVDDATESILLNLVALERSHVGMGNEVTSYVFFMDNIIDSAKDVSLLRQDGIVHIAVGSEKDVANVFNHLAENVTPDPKGNLQEIHAHINAYCNAKHHAWRAHLVHTYFRNPWAFLSLAAAIFLLILTCVQSFYGIYPYYHPGKSN</sequence>
<keyword evidence="1" id="KW-0472">Membrane</keyword>
<comment type="caution">
    <text evidence="2">The sequence shown here is derived from an EMBL/GenBank/DDBJ whole genome shotgun (WGS) entry which is preliminary data.</text>
</comment>
<dbReference type="Pfam" id="PF03140">
    <property type="entry name" value="DUF247"/>
    <property type="match status" value="1"/>
</dbReference>
<evidence type="ECO:0000313" key="3">
    <source>
        <dbReference type="Proteomes" id="UP001417504"/>
    </source>
</evidence>
<organism evidence="2 3">
    <name type="scientific">Stephania japonica</name>
    <dbReference type="NCBI Taxonomy" id="461633"/>
    <lineage>
        <taxon>Eukaryota</taxon>
        <taxon>Viridiplantae</taxon>
        <taxon>Streptophyta</taxon>
        <taxon>Embryophyta</taxon>
        <taxon>Tracheophyta</taxon>
        <taxon>Spermatophyta</taxon>
        <taxon>Magnoliopsida</taxon>
        <taxon>Ranunculales</taxon>
        <taxon>Menispermaceae</taxon>
        <taxon>Menispermoideae</taxon>
        <taxon>Cissampelideae</taxon>
        <taxon>Stephania</taxon>
    </lineage>
</organism>
<evidence type="ECO:0000256" key="1">
    <source>
        <dbReference type="SAM" id="Phobius"/>
    </source>
</evidence>
<dbReference type="PANTHER" id="PTHR31170">
    <property type="entry name" value="BNAC04G53230D PROTEIN"/>
    <property type="match status" value="1"/>
</dbReference>
<name>A0AAP0PTL8_9MAGN</name>
<keyword evidence="3" id="KW-1185">Reference proteome</keyword>
<dbReference type="EMBL" id="JBBNAE010000001">
    <property type="protein sequence ID" value="KAK9154330.1"/>
    <property type="molecule type" value="Genomic_DNA"/>
</dbReference>
<evidence type="ECO:0000313" key="2">
    <source>
        <dbReference type="EMBL" id="KAK9154330.1"/>
    </source>
</evidence>
<dbReference type="AlphaFoldDB" id="A0AAP0PTL8"/>
<reference evidence="2 3" key="1">
    <citation type="submission" date="2024-01" db="EMBL/GenBank/DDBJ databases">
        <title>Genome assemblies of Stephania.</title>
        <authorList>
            <person name="Yang L."/>
        </authorList>
    </citation>
    <scope>NUCLEOTIDE SEQUENCE [LARGE SCALE GENOMIC DNA]</scope>
    <source>
        <strain evidence="2">QJT</strain>
        <tissue evidence="2">Leaf</tissue>
    </source>
</reference>
<accession>A0AAP0PTL8</accession>
<gene>
    <name evidence="2" type="ORF">Sjap_001810</name>
</gene>
<keyword evidence="1" id="KW-0812">Transmembrane</keyword>
<dbReference type="InterPro" id="IPR004158">
    <property type="entry name" value="DUF247_pln"/>
</dbReference>
<dbReference type="Proteomes" id="UP001417504">
    <property type="component" value="Unassembled WGS sequence"/>
</dbReference>
<keyword evidence="1" id="KW-1133">Transmembrane helix</keyword>